<name>A0A6P7T3J7_9MOLL</name>
<proteinExistence type="predicted"/>
<dbReference type="AlphaFoldDB" id="A0A6P7T3J7"/>
<dbReference type="Proteomes" id="UP000515154">
    <property type="component" value="Linkage group LG14"/>
</dbReference>
<evidence type="ECO:0000313" key="4">
    <source>
        <dbReference type="RefSeq" id="XP_029645353.2"/>
    </source>
</evidence>
<dbReference type="InterPro" id="IPR036508">
    <property type="entry name" value="Chitin-bd_dom_sf"/>
</dbReference>
<evidence type="ECO:0000259" key="2">
    <source>
        <dbReference type="PROSITE" id="PS50940"/>
    </source>
</evidence>
<gene>
    <name evidence="4" type="primary">LOC115219333</name>
</gene>
<feature type="chain" id="PRO_5028967366" evidence="1">
    <location>
        <begin position="21"/>
        <end position="489"/>
    </location>
</feature>
<dbReference type="SMART" id="SM00494">
    <property type="entry name" value="ChtBD2"/>
    <property type="match status" value="3"/>
</dbReference>
<evidence type="ECO:0000256" key="1">
    <source>
        <dbReference type="SAM" id="SignalP"/>
    </source>
</evidence>
<dbReference type="SUPFAM" id="SSF57625">
    <property type="entry name" value="Invertebrate chitin-binding proteins"/>
    <property type="match status" value="2"/>
</dbReference>
<dbReference type="Pfam" id="PF01607">
    <property type="entry name" value="CBM_14"/>
    <property type="match status" value="1"/>
</dbReference>
<keyword evidence="1" id="KW-0732">Signal</keyword>
<dbReference type="KEGG" id="osn:115219333"/>
<sequence>MQNFLAICLILSLGIVFCNSACICGDKPFCRHPERCEQFYQCTPGGQYLMKCGPELYVTDTFNCDIKENVQCNSTCGGKNRVEDLYNCGQYIQCLNNRPVGSVGTCNPGNRFDETLGSCVADSNCPEVNNNAQCSDLFKTSNTKGKYFQKDGENWIEKTCSGNLLFNMTTCTCQDSYNYTTTVSPCLNITLPLEFNLLSLGNNYYVQGINVDFINAAYFNGSSSLVIPALANNDLGDYFVMTLNIKPAAVISGRQALVSNNQCSDNGTYNLYLVGPNVYASITLLDNSVETSYQLTSSSTISNVWNTIIFKKEGTLFELIVNGVSNSVNVAGRILTNDTFSIQGSRNPTIQEKGVRCLGKSYDYTVKYISNFEDAKSQLANWLRVVDKSQQHGRFLSMVLPVWHHTQTGMTIFASRLFHDLNKGNGKAMQQVRAKVLLVPPNFSSVNLCSKTSKLRLPISSVTEEFKVTKARAIPTLFLSKDEKIRLTS</sequence>
<feature type="signal peptide" evidence="1">
    <location>
        <begin position="1"/>
        <end position="20"/>
    </location>
</feature>
<protein>
    <submittedName>
        <fullName evidence="4">Uncharacterized protein LOC115219333</fullName>
    </submittedName>
</protein>
<dbReference type="Gene3D" id="2.170.140.10">
    <property type="entry name" value="Chitin binding domain"/>
    <property type="match status" value="2"/>
</dbReference>
<evidence type="ECO:0000313" key="3">
    <source>
        <dbReference type="Proteomes" id="UP000515154"/>
    </source>
</evidence>
<organism evidence="3 4">
    <name type="scientific">Octopus sinensis</name>
    <name type="common">East Asian common octopus</name>
    <dbReference type="NCBI Taxonomy" id="2607531"/>
    <lineage>
        <taxon>Eukaryota</taxon>
        <taxon>Metazoa</taxon>
        <taxon>Spiralia</taxon>
        <taxon>Lophotrochozoa</taxon>
        <taxon>Mollusca</taxon>
        <taxon>Cephalopoda</taxon>
        <taxon>Coleoidea</taxon>
        <taxon>Octopodiformes</taxon>
        <taxon>Octopoda</taxon>
        <taxon>Incirrata</taxon>
        <taxon>Octopodidae</taxon>
        <taxon>Octopus</taxon>
    </lineage>
</organism>
<dbReference type="RefSeq" id="XP_029645353.2">
    <property type="nucleotide sequence ID" value="XM_029789493.2"/>
</dbReference>
<reference evidence="4" key="1">
    <citation type="submission" date="2025-08" db="UniProtKB">
        <authorList>
            <consortium name="RefSeq"/>
        </authorList>
    </citation>
    <scope>IDENTIFICATION</scope>
</reference>
<keyword evidence="3" id="KW-1185">Reference proteome</keyword>
<feature type="domain" description="Chitin-binding type-2" evidence="2">
    <location>
        <begin position="73"/>
        <end position="127"/>
    </location>
</feature>
<dbReference type="GO" id="GO:0005576">
    <property type="term" value="C:extracellular region"/>
    <property type="evidence" value="ECO:0007669"/>
    <property type="project" value="InterPro"/>
</dbReference>
<dbReference type="GO" id="GO:0008061">
    <property type="term" value="F:chitin binding"/>
    <property type="evidence" value="ECO:0007669"/>
    <property type="project" value="InterPro"/>
</dbReference>
<accession>A0A6P7T3J7</accession>
<dbReference type="PROSITE" id="PS50940">
    <property type="entry name" value="CHIT_BIND_II"/>
    <property type="match status" value="1"/>
</dbReference>
<dbReference type="InterPro" id="IPR002557">
    <property type="entry name" value="Chitin-bd_dom"/>
</dbReference>